<feature type="transmembrane region" description="Helical" evidence="9">
    <location>
        <begin position="12"/>
        <end position="33"/>
    </location>
</feature>
<evidence type="ECO:0000256" key="9">
    <source>
        <dbReference type="SAM" id="Phobius"/>
    </source>
</evidence>
<evidence type="ECO:0000256" key="2">
    <source>
        <dbReference type="ARBA" id="ARBA00004651"/>
    </source>
</evidence>
<feature type="transmembrane region" description="Helical" evidence="9">
    <location>
        <begin position="305"/>
        <end position="329"/>
    </location>
</feature>
<dbReference type="Proteomes" id="UP000078225">
    <property type="component" value="Unassembled WGS sequence"/>
</dbReference>
<dbReference type="NCBIfam" id="TIGR04408">
    <property type="entry name" value="LptG_lptG"/>
    <property type="match status" value="1"/>
</dbReference>
<feature type="transmembrane region" description="Helical" evidence="9">
    <location>
        <begin position="275"/>
        <end position="293"/>
    </location>
</feature>
<dbReference type="PANTHER" id="PTHR33529:SF2">
    <property type="entry name" value="LIPOPOLYSACCHARIDE EXPORT SYSTEM PERMEASE PROTEIN LPTG"/>
    <property type="match status" value="1"/>
</dbReference>
<evidence type="ECO:0000256" key="1">
    <source>
        <dbReference type="ARBA" id="ARBA00002265"/>
    </source>
</evidence>
<keyword evidence="5 9" id="KW-0812">Transmembrane</keyword>
<dbReference type="STRING" id="1691903.A9B99_04740"/>
<feature type="transmembrane region" description="Helical" evidence="9">
    <location>
        <begin position="99"/>
        <end position="117"/>
    </location>
</feature>
<evidence type="ECO:0000313" key="11">
    <source>
        <dbReference type="Proteomes" id="UP000078225"/>
    </source>
</evidence>
<dbReference type="InterPro" id="IPR005495">
    <property type="entry name" value="LptG/LptF_permease"/>
</dbReference>
<dbReference type="RefSeq" id="WP_064595079.1">
    <property type="nucleotide sequence ID" value="NZ_JBDJAE010000023.1"/>
</dbReference>
<protein>
    <submittedName>
        <fullName evidence="10">LPS export ABC transporter permease LptG</fullName>
    </submittedName>
</protein>
<comment type="function">
    <text evidence="1">Part of the ABC transporter complex LptBFG involved in the translocation of lipopolysaccharide (LPS) from the inner membrane to the outer membrane.</text>
</comment>
<dbReference type="GO" id="GO:0043190">
    <property type="term" value="C:ATP-binding cassette (ABC) transporter complex"/>
    <property type="evidence" value="ECO:0007669"/>
    <property type="project" value="InterPro"/>
</dbReference>
<keyword evidence="6 9" id="KW-1133">Transmembrane helix</keyword>
<organism evidence="10 11">
    <name type="scientific">Mangrovibacter phragmitis</name>
    <dbReference type="NCBI Taxonomy" id="1691903"/>
    <lineage>
        <taxon>Bacteria</taxon>
        <taxon>Pseudomonadati</taxon>
        <taxon>Pseudomonadota</taxon>
        <taxon>Gammaproteobacteria</taxon>
        <taxon>Enterobacterales</taxon>
        <taxon>Enterobacteriaceae</taxon>
        <taxon>Mangrovibacter</taxon>
    </lineage>
</organism>
<keyword evidence="11" id="KW-1185">Reference proteome</keyword>
<comment type="subcellular location">
    <subcellularLocation>
        <location evidence="2">Cell membrane</location>
        <topology evidence="2">Multi-pass membrane protein</topology>
    </subcellularLocation>
</comment>
<evidence type="ECO:0000256" key="3">
    <source>
        <dbReference type="ARBA" id="ARBA00007725"/>
    </source>
</evidence>
<comment type="similarity">
    <text evidence="3">Belongs to the LptF/LptG family.</text>
</comment>
<evidence type="ECO:0000313" key="10">
    <source>
        <dbReference type="EMBL" id="OAT79003.1"/>
    </source>
</evidence>
<name>A0A1B7L9I8_9ENTR</name>
<feature type="transmembrane region" description="Helical" evidence="9">
    <location>
        <begin position="335"/>
        <end position="353"/>
    </location>
</feature>
<dbReference type="PANTHER" id="PTHR33529">
    <property type="entry name" value="SLR0882 PROTEIN-RELATED"/>
    <property type="match status" value="1"/>
</dbReference>
<feature type="transmembrane region" description="Helical" evidence="9">
    <location>
        <begin position="60"/>
        <end position="78"/>
    </location>
</feature>
<dbReference type="AlphaFoldDB" id="A0A1B7L9I8"/>
<evidence type="ECO:0000256" key="4">
    <source>
        <dbReference type="ARBA" id="ARBA00022475"/>
    </source>
</evidence>
<dbReference type="Pfam" id="PF03739">
    <property type="entry name" value="LptF_LptG"/>
    <property type="match status" value="1"/>
</dbReference>
<accession>A0A1B7L9I8</accession>
<proteinExistence type="inferred from homology"/>
<reference evidence="11" key="1">
    <citation type="submission" date="2016-05" db="EMBL/GenBank/DDBJ databases">
        <authorList>
            <person name="Behera P."/>
            <person name="Vaishampayan P."/>
            <person name="Singh N."/>
            <person name="Raina V."/>
            <person name="Suar M."/>
            <person name="Pattnaik A."/>
            <person name="Rastogi G."/>
        </authorList>
    </citation>
    <scope>NUCLEOTIDE SEQUENCE [LARGE SCALE GENOMIC DNA]</scope>
    <source>
        <strain evidence="11">MP23</strain>
    </source>
</reference>
<evidence type="ECO:0000256" key="8">
    <source>
        <dbReference type="ARBA" id="ARBA00026081"/>
    </source>
</evidence>
<evidence type="ECO:0000256" key="5">
    <source>
        <dbReference type="ARBA" id="ARBA00022692"/>
    </source>
</evidence>
<sequence>MNIFSRFLIRNVFIGFAAAAGLLIPLFTTFNLINELEDVTPGGYLWTQALWVTLMTLPRTLIDLGPFVALFGGIIGLGQLSKSLELTAIRVAGVSIMQIARVILCAGLMLTVTFAALDEWVASPLQQYALRLKDAALAHSGKTDNAGNELWARNGNEFVTVKSLDEHNNPQGIEIFYYQPDLSLQSYIYARTATIDDKHTWTLHQVYQKTWSGDKESVKTTDSLHWHSVFTGMSLAELTMPGDSFSIVQLNRYIKYLQGSGQPSMEFRIALWQKLGRPILILAMILLAVPFTFGNAREPGLGSRLALGVVVGLLTYIAYQIAVNLGLLLSLNVQFTTLSLPVVLLLVALGLVWRFDKRH</sequence>
<dbReference type="InterPro" id="IPR030923">
    <property type="entry name" value="LptG"/>
</dbReference>
<dbReference type="EMBL" id="LYRP01000001">
    <property type="protein sequence ID" value="OAT79003.1"/>
    <property type="molecule type" value="Genomic_DNA"/>
</dbReference>
<keyword evidence="4" id="KW-1003">Cell membrane</keyword>
<dbReference type="OrthoDB" id="9776227at2"/>
<evidence type="ECO:0000256" key="7">
    <source>
        <dbReference type="ARBA" id="ARBA00023136"/>
    </source>
</evidence>
<dbReference type="GO" id="GO:0015920">
    <property type="term" value="P:lipopolysaccharide transport"/>
    <property type="evidence" value="ECO:0007669"/>
    <property type="project" value="TreeGrafter"/>
</dbReference>
<dbReference type="GO" id="GO:0055085">
    <property type="term" value="P:transmembrane transport"/>
    <property type="evidence" value="ECO:0007669"/>
    <property type="project" value="InterPro"/>
</dbReference>
<comment type="subunit">
    <text evidence="8">Component of the lipopolysaccharide transport and assembly complex. The LptBFG transporter is composed of two ATP-binding proteins (LptB) and two transmembrane proteins (LptF and LptG).</text>
</comment>
<comment type="caution">
    <text evidence="10">The sequence shown here is derived from an EMBL/GenBank/DDBJ whole genome shotgun (WGS) entry which is preliminary data.</text>
</comment>
<keyword evidence="7 9" id="KW-0472">Membrane</keyword>
<gene>
    <name evidence="10" type="ORF">A9B99_04740</name>
</gene>
<evidence type="ECO:0000256" key="6">
    <source>
        <dbReference type="ARBA" id="ARBA00022989"/>
    </source>
</evidence>